<reference evidence="3" key="1">
    <citation type="journal article" date="2023" name="Mol. Phylogenet. Evol.">
        <title>Genome-scale phylogeny and comparative genomics of the fungal order Sordariales.</title>
        <authorList>
            <person name="Hensen N."/>
            <person name="Bonometti L."/>
            <person name="Westerberg I."/>
            <person name="Brannstrom I.O."/>
            <person name="Guillou S."/>
            <person name="Cros-Aarteil S."/>
            <person name="Calhoun S."/>
            <person name="Haridas S."/>
            <person name="Kuo A."/>
            <person name="Mondo S."/>
            <person name="Pangilinan J."/>
            <person name="Riley R."/>
            <person name="LaButti K."/>
            <person name="Andreopoulos B."/>
            <person name="Lipzen A."/>
            <person name="Chen C."/>
            <person name="Yan M."/>
            <person name="Daum C."/>
            <person name="Ng V."/>
            <person name="Clum A."/>
            <person name="Steindorff A."/>
            <person name="Ohm R.A."/>
            <person name="Martin F."/>
            <person name="Silar P."/>
            <person name="Natvig D.O."/>
            <person name="Lalanne C."/>
            <person name="Gautier V."/>
            <person name="Ament-Velasquez S.L."/>
            <person name="Kruys A."/>
            <person name="Hutchinson M.I."/>
            <person name="Powell A.J."/>
            <person name="Barry K."/>
            <person name="Miller A.N."/>
            <person name="Grigoriev I.V."/>
            <person name="Debuchy R."/>
            <person name="Gladieux P."/>
            <person name="Hiltunen Thoren M."/>
            <person name="Johannesson H."/>
        </authorList>
    </citation>
    <scope>NUCLEOTIDE SEQUENCE</scope>
    <source>
        <strain evidence="3">CBS 958.72</strain>
    </source>
</reference>
<evidence type="ECO:0008006" key="5">
    <source>
        <dbReference type="Google" id="ProtNLM"/>
    </source>
</evidence>
<comment type="caution">
    <text evidence="3">The sequence shown here is derived from an EMBL/GenBank/DDBJ whole genome shotgun (WGS) entry which is preliminary data.</text>
</comment>
<evidence type="ECO:0000256" key="2">
    <source>
        <dbReference type="SAM" id="Phobius"/>
    </source>
</evidence>
<feature type="region of interest" description="Disordered" evidence="1">
    <location>
        <begin position="287"/>
        <end position="325"/>
    </location>
</feature>
<reference evidence="3" key="2">
    <citation type="submission" date="2023-06" db="EMBL/GenBank/DDBJ databases">
        <authorList>
            <consortium name="Lawrence Berkeley National Laboratory"/>
            <person name="Haridas S."/>
            <person name="Hensen N."/>
            <person name="Bonometti L."/>
            <person name="Westerberg I."/>
            <person name="Brannstrom I.O."/>
            <person name="Guillou S."/>
            <person name="Cros-Aarteil S."/>
            <person name="Calhoun S."/>
            <person name="Kuo A."/>
            <person name="Mondo S."/>
            <person name="Pangilinan J."/>
            <person name="Riley R."/>
            <person name="Labutti K."/>
            <person name="Andreopoulos B."/>
            <person name="Lipzen A."/>
            <person name="Chen C."/>
            <person name="Yanf M."/>
            <person name="Daum C."/>
            <person name="Ng V."/>
            <person name="Clum A."/>
            <person name="Steindorff A."/>
            <person name="Ohm R."/>
            <person name="Martin F."/>
            <person name="Silar P."/>
            <person name="Natvig D."/>
            <person name="Lalanne C."/>
            <person name="Gautier V."/>
            <person name="Ament-Velasquez S.L."/>
            <person name="Kruys A."/>
            <person name="Hutchinson M.I."/>
            <person name="Powell A.J."/>
            <person name="Barry K."/>
            <person name="Miller A.N."/>
            <person name="Grigoriev I.V."/>
            <person name="Debuchy R."/>
            <person name="Gladieux P."/>
            <person name="Thoren M.H."/>
            <person name="Johannesson H."/>
        </authorList>
    </citation>
    <scope>NUCLEOTIDE SEQUENCE</scope>
    <source>
        <strain evidence="3">CBS 958.72</strain>
    </source>
</reference>
<organism evidence="3 4">
    <name type="scientific">Lasiosphaeria ovina</name>
    <dbReference type="NCBI Taxonomy" id="92902"/>
    <lineage>
        <taxon>Eukaryota</taxon>
        <taxon>Fungi</taxon>
        <taxon>Dikarya</taxon>
        <taxon>Ascomycota</taxon>
        <taxon>Pezizomycotina</taxon>
        <taxon>Sordariomycetes</taxon>
        <taxon>Sordariomycetidae</taxon>
        <taxon>Sordariales</taxon>
        <taxon>Lasiosphaeriaceae</taxon>
        <taxon>Lasiosphaeria</taxon>
    </lineage>
</organism>
<evidence type="ECO:0000256" key="1">
    <source>
        <dbReference type="SAM" id="MobiDB-lite"/>
    </source>
</evidence>
<keyword evidence="2" id="KW-0812">Transmembrane</keyword>
<keyword evidence="2" id="KW-1133">Transmembrane helix</keyword>
<keyword evidence="4" id="KW-1185">Reference proteome</keyword>
<dbReference type="EMBL" id="JAULSN010000001">
    <property type="protein sequence ID" value="KAK3383817.1"/>
    <property type="molecule type" value="Genomic_DNA"/>
</dbReference>
<protein>
    <recommendedName>
        <fullName evidence="5">Cytoskeleton-associated protein</fullName>
    </recommendedName>
</protein>
<evidence type="ECO:0000313" key="4">
    <source>
        <dbReference type="Proteomes" id="UP001287356"/>
    </source>
</evidence>
<gene>
    <name evidence="3" type="ORF">B0T24DRAFT_63758</name>
</gene>
<feature type="compositionally biased region" description="Basic and acidic residues" evidence="1">
    <location>
        <begin position="289"/>
        <end position="299"/>
    </location>
</feature>
<dbReference type="AlphaFoldDB" id="A0AAE0NLL2"/>
<dbReference type="Proteomes" id="UP001287356">
    <property type="component" value="Unassembled WGS sequence"/>
</dbReference>
<name>A0AAE0NLL2_9PEZI</name>
<evidence type="ECO:0000313" key="3">
    <source>
        <dbReference type="EMBL" id="KAK3383817.1"/>
    </source>
</evidence>
<feature type="transmembrane region" description="Helical" evidence="2">
    <location>
        <begin position="9"/>
        <end position="29"/>
    </location>
</feature>
<keyword evidence="2" id="KW-0472">Membrane</keyword>
<proteinExistence type="predicted"/>
<sequence length="325" mass="36918">MAWPGYDRVIVAGTGLWIAGLAVALHFYLKQWTEEAEVKPPQPKTQYITQDTEDSLKTKTLDTLLGHYNYAIRDTASKIVCDRAVNDESTVETLLRGITRPDYDERMKNLRALAIITDPQSLPLLNNEKACAALVRSLELTLDPEQETLNHEDWDEYAMRDMTEKLCLMFISQLMNRYGPENIVKAKFVEKWLAKQNWGASKEERLRNFNHYIARRPNRIADISGRIKNYPSGKDALDKVGLYSDDADEDLGQEVGSGTQFNMILPVNLDSLAEDDPARISLQSLQTVDEQRTRNRNREAMVLNDGTRPFNSDDIIQPNLGSPLG</sequence>
<accession>A0AAE0NLL2</accession>